<dbReference type="RefSeq" id="WP_345540712.1">
    <property type="nucleotide sequence ID" value="NZ_BAABGJ010000079.1"/>
</dbReference>
<evidence type="ECO:0000256" key="3">
    <source>
        <dbReference type="ARBA" id="ARBA00022723"/>
    </source>
</evidence>
<evidence type="ECO:0000259" key="7">
    <source>
        <dbReference type="SMART" id="SM00829"/>
    </source>
</evidence>
<feature type="domain" description="Enoyl reductase (ER)" evidence="7">
    <location>
        <begin position="1"/>
        <end position="340"/>
    </location>
</feature>
<dbReference type="InterPro" id="IPR013154">
    <property type="entry name" value="ADH-like_N"/>
</dbReference>
<dbReference type="InterPro" id="IPR020843">
    <property type="entry name" value="ER"/>
</dbReference>
<dbReference type="PANTHER" id="PTHR43350">
    <property type="entry name" value="NAD-DEPENDENT ALCOHOL DEHYDROGENASE"/>
    <property type="match status" value="1"/>
</dbReference>
<dbReference type="PANTHER" id="PTHR43350:SF19">
    <property type="entry name" value="D-GULOSIDE 3-DEHYDROGENASE"/>
    <property type="match status" value="1"/>
</dbReference>
<dbReference type="SUPFAM" id="SSF51735">
    <property type="entry name" value="NAD(P)-binding Rossmann-fold domains"/>
    <property type="match status" value="1"/>
</dbReference>
<keyword evidence="9" id="KW-1185">Reference proteome</keyword>
<dbReference type="InterPro" id="IPR002328">
    <property type="entry name" value="ADH_Zn_CS"/>
</dbReference>
<dbReference type="SMART" id="SM00829">
    <property type="entry name" value="PKS_ER"/>
    <property type="match status" value="1"/>
</dbReference>
<keyword evidence="3 6" id="KW-0479">Metal-binding</keyword>
<protein>
    <submittedName>
        <fullName evidence="8">Zinc-binding dehydrogenase</fullName>
    </submittedName>
</protein>
<dbReference type="Pfam" id="PF00107">
    <property type="entry name" value="ADH_zinc_N"/>
    <property type="match status" value="1"/>
</dbReference>
<dbReference type="Gene3D" id="3.90.180.10">
    <property type="entry name" value="Medium-chain alcohol dehydrogenases, catalytic domain"/>
    <property type="match status" value="1"/>
</dbReference>
<proteinExistence type="inferred from homology"/>
<evidence type="ECO:0000256" key="6">
    <source>
        <dbReference type="RuleBase" id="RU361277"/>
    </source>
</evidence>
<gene>
    <name evidence="8" type="ORF">GCM10023165_44550</name>
</gene>
<name>A0ABP8I8X4_9BURK</name>
<comment type="similarity">
    <text evidence="2 6">Belongs to the zinc-containing alcohol dehydrogenase family.</text>
</comment>
<reference evidence="9" key="1">
    <citation type="journal article" date="2019" name="Int. J. Syst. Evol. Microbiol.">
        <title>The Global Catalogue of Microorganisms (GCM) 10K type strain sequencing project: providing services to taxonomists for standard genome sequencing and annotation.</title>
        <authorList>
            <consortium name="The Broad Institute Genomics Platform"/>
            <consortium name="The Broad Institute Genome Sequencing Center for Infectious Disease"/>
            <person name="Wu L."/>
            <person name="Ma J."/>
        </authorList>
    </citation>
    <scope>NUCLEOTIDE SEQUENCE [LARGE SCALE GENOMIC DNA]</scope>
    <source>
        <strain evidence="9">JCM 17804</strain>
    </source>
</reference>
<dbReference type="Pfam" id="PF08240">
    <property type="entry name" value="ADH_N"/>
    <property type="match status" value="1"/>
</dbReference>
<dbReference type="Proteomes" id="UP001500975">
    <property type="component" value="Unassembled WGS sequence"/>
</dbReference>
<comment type="cofactor">
    <cofactor evidence="1 6">
        <name>Zn(2+)</name>
        <dbReference type="ChEBI" id="CHEBI:29105"/>
    </cofactor>
</comment>
<dbReference type="InterPro" id="IPR011032">
    <property type="entry name" value="GroES-like_sf"/>
</dbReference>
<keyword evidence="5" id="KW-0560">Oxidoreductase</keyword>
<dbReference type="InterPro" id="IPR036291">
    <property type="entry name" value="NAD(P)-bd_dom_sf"/>
</dbReference>
<accession>A0ABP8I8X4</accession>
<dbReference type="InterPro" id="IPR013149">
    <property type="entry name" value="ADH-like_C"/>
</dbReference>
<dbReference type="EMBL" id="BAABGJ010000079">
    <property type="protein sequence ID" value="GAA4353856.1"/>
    <property type="molecule type" value="Genomic_DNA"/>
</dbReference>
<evidence type="ECO:0000256" key="5">
    <source>
        <dbReference type="ARBA" id="ARBA00023002"/>
    </source>
</evidence>
<evidence type="ECO:0000256" key="2">
    <source>
        <dbReference type="ARBA" id="ARBA00008072"/>
    </source>
</evidence>
<organism evidence="8 9">
    <name type="scientific">Variovorax defluvii</name>
    <dbReference type="NCBI Taxonomy" id="913761"/>
    <lineage>
        <taxon>Bacteria</taxon>
        <taxon>Pseudomonadati</taxon>
        <taxon>Pseudomonadota</taxon>
        <taxon>Betaproteobacteria</taxon>
        <taxon>Burkholderiales</taxon>
        <taxon>Comamonadaceae</taxon>
        <taxon>Variovorax</taxon>
    </lineage>
</organism>
<comment type="caution">
    <text evidence="8">The sequence shown here is derived from an EMBL/GenBank/DDBJ whole genome shotgun (WGS) entry which is preliminary data.</text>
</comment>
<dbReference type="PROSITE" id="PS00059">
    <property type="entry name" value="ADH_ZINC"/>
    <property type="match status" value="1"/>
</dbReference>
<evidence type="ECO:0000256" key="1">
    <source>
        <dbReference type="ARBA" id="ARBA00001947"/>
    </source>
</evidence>
<sequence>MSFDDPKPGPDEIIVQMKASGFCGSDLHHYRGPRGASLQSRSDAFLAERGLKRTDPIIAGHEPCGVVVELGKNVDPMRMKVGDRVLIYHYDGCGYCDQCRSGWVVICDGGSTIYGQNAHGGHAHFIKVPAKAAIHLPDEISFSAGAAISCGMGTAFAALERLELSGRDTLAVFGMGPVGQSAVQLAKAMGVRTVAVDISPQRVAQALEFGATHAIDSSKADAVEAILQWTGGRGVTVALDTAGVASARQAAVRSSATWGRIGFVGVGGGVSLDVTPDLILKQRSIVGHLTFSDVGLTRCVRFIADHGVDVDRQFSHRWKLEDADEAYREFDKQTAGKAVFEF</sequence>
<keyword evidence="4 6" id="KW-0862">Zinc</keyword>
<evidence type="ECO:0000313" key="9">
    <source>
        <dbReference type="Proteomes" id="UP001500975"/>
    </source>
</evidence>
<evidence type="ECO:0000313" key="8">
    <source>
        <dbReference type="EMBL" id="GAA4353856.1"/>
    </source>
</evidence>
<dbReference type="SUPFAM" id="SSF50129">
    <property type="entry name" value="GroES-like"/>
    <property type="match status" value="1"/>
</dbReference>
<evidence type="ECO:0000256" key="4">
    <source>
        <dbReference type="ARBA" id="ARBA00022833"/>
    </source>
</evidence>